<dbReference type="GO" id="GO:0000055">
    <property type="term" value="P:ribosomal large subunit export from nucleus"/>
    <property type="evidence" value="ECO:0007669"/>
    <property type="project" value="TreeGrafter"/>
</dbReference>
<name>A0AAQ3L0K8_9LILI</name>
<dbReference type="InterPro" id="IPR045065">
    <property type="entry name" value="XPO1/5"/>
</dbReference>
<dbReference type="GO" id="GO:0009553">
    <property type="term" value="P:embryo sac development"/>
    <property type="evidence" value="ECO:0007669"/>
    <property type="project" value="UniProtKB-ARBA"/>
</dbReference>
<evidence type="ECO:0000256" key="6">
    <source>
        <dbReference type="ARBA" id="ARBA00022927"/>
    </source>
</evidence>
<dbReference type="PROSITE" id="PS50166">
    <property type="entry name" value="IMPORTIN_B_NT"/>
    <property type="match status" value="1"/>
</dbReference>
<dbReference type="GO" id="GO:0009860">
    <property type="term" value="P:pollen tube growth"/>
    <property type="evidence" value="ECO:0007669"/>
    <property type="project" value="UniProtKB-ARBA"/>
</dbReference>
<dbReference type="Gene3D" id="1.25.10.10">
    <property type="entry name" value="Leucine-rich Repeat Variant"/>
    <property type="match status" value="1"/>
</dbReference>
<protein>
    <submittedName>
        <fullName evidence="11">Protein EXPORTIN 1A-like</fullName>
    </submittedName>
</protein>
<dbReference type="GO" id="GO:0031965">
    <property type="term" value="C:nuclear membrane"/>
    <property type="evidence" value="ECO:0007669"/>
    <property type="project" value="UniProtKB-SubCell"/>
</dbReference>
<dbReference type="InterPro" id="IPR011989">
    <property type="entry name" value="ARM-like"/>
</dbReference>
<keyword evidence="7" id="KW-0811">Translocation</keyword>
<dbReference type="SUPFAM" id="SSF48371">
    <property type="entry name" value="ARM repeat"/>
    <property type="match status" value="2"/>
</dbReference>
<keyword evidence="5" id="KW-0509">mRNA transport</keyword>
<evidence type="ECO:0000256" key="3">
    <source>
        <dbReference type="ARBA" id="ARBA00009466"/>
    </source>
</evidence>
<feature type="domain" description="Importin N-terminal" evidence="10">
    <location>
        <begin position="36"/>
        <end position="102"/>
    </location>
</feature>
<gene>
    <name evidence="11" type="ORF">Cni_G27355</name>
</gene>
<dbReference type="InterPro" id="IPR013598">
    <property type="entry name" value="Exportin-1/Importin-b-like"/>
</dbReference>
<proteinExistence type="inferred from homology"/>
<dbReference type="GO" id="GO:0005049">
    <property type="term" value="F:nuclear export signal receptor activity"/>
    <property type="evidence" value="ECO:0007669"/>
    <property type="project" value="InterPro"/>
</dbReference>
<dbReference type="Pfam" id="PF18784">
    <property type="entry name" value="CRM1_repeat_2"/>
    <property type="match status" value="1"/>
</dbReference>
<sequence length="1077" mass="123781">MADRLRDLSRPIDVALLDATVAAFYGTGSKEERSAADQILRELQNNPDTWLQVVHILQNSQNLNTKFFALQVLESVIKYRWNALPVEQRDGIKNYVSDVIVQLSSNEESFRKERLYINKLNVILVQVLKHDWPAKWTSFVPDLVSAAKASETICENCMAILKLLSEEVFDFSWGEMKQQKIKELKQSLNSEFQLIHELCLYVLSASQRTELIRATLATLHAFLSWIPLGYIFESPLLEILLKFFPIASYRNLTLQCLTEVAALQFGDFYNMQYVKMYTFFMMQLQSVIPLGTQIAEAYTNGSSEEQAFIQNLALFFTSFYKSHIQVLESNPENISALLMGLEYLISISYVDDTEVFKVCLDYWNLVVLELFEAHNSSDKPTIAAAAGLMCLHRSLIADMVDGLGSPFLQRRQLYSVPLSKLRTLLICRMAKPEEVLIVEDENGNIVRETMKDNDVLVQYKIMRETLIYLSHLDHEDTEQQMLTKLSKQLSGEEWSWNNLNTLCWAIGSISGSMMEEQENRFLIMVIRDLLNLCEITKGKDNKAVIASNIMYVVGQYPRFLRVHWKFLKTVVNKLFEFMHEAHPGVQDMACDTFLKIVQKCKRKFVINQVGENKPFVSELLSGLPNTVLDLQPHQIHSFYESVGHMIQAESDPVKRDDYLRGLMDLPNQKWAEIIGQASRSVDVLKDQDIIRAVLNILQTNTSVASSLGTYFFPQISLIFLDMLTVYRMYSELISNSIAEGGPFASKTSFVKLLRSVKRETLKLIETFVDKAEDQPHIVKQFVPPMMDPVLGDYARNLPDARESEVLSLFATIINKYRSVMMEYVPRIFEAVFQCTLEMITKNFEDYPEHRLKFFSLLRSIGTHCFQALIQLSSQQLKLVMDSIVWAFRHTERNIAETGLSLLLELLKNFQVSEFCNQFYRTYFLKIEQEIFAVLTDTFHKPGFKLHVLVLQNLFCLVDSGALSEPLWDASTVQYSYPNNTIYVRDYTIKLLGSSFPNMTAAEINQFVGGLFDSKNDLPTFRNHIRDFLVQSKEFSAQDNKDLYAEEAAAQRERERQRLLSIPGLIAPSELHDEMADS</sequence>
<evidence type="ECO:0000259" key="10">
    <source>
        <dbReference type="PROSITE" id="PS50166"/>
    </source>
</evidence>
<dbReference type="GO" id="GO:0000056">
    <property type="term" value="P:ribosomal small subunit export from nucleus"/>
    <property type="evidence" value="ECO:0007669"/>
    <property type="project" value="TreeGrafter"/>
</dbReference>
<dbReference type="GO" id="GO:0005737">
    <property type="term" value="C:cytoplasm"/>
    <property type="evidence" value="ECO:0007669"/>
    <property type="project" value="TreeGrafter"/>
</dbReference>
<dbReference type="InterPro" id="IPR014877">
    <property type="entry name" value="XPO1_C_dom"/>
</dbReference>
<dbReference type="Pfam" id="PF18787">
    <property type="entry name" value="CRM1_repeat_3"/>
    <property type="match status" value="1"/>
</dbReference>
<evidence type="ECO:0000256" key="1">
    <source>
        <dbReference type="ARBA" id="ARBA00004567"/>
    </source>
</evidence>
<evidence type="ECO:0000313" key="12">
    <source>
        <dbReference type="Proteomes" id="UP001327560"/>
    </source>
</evidence>
<evidence type="ECO:0000256" key="5">
    <source>
        <dbReference type="ARBA" id="ARBA00022816"/>
    </source>
</evidence>
<dbReference type="EMBL" id="CP136898">
    <property type="protein sequence ID" value="WOL18558.1"/>
    <property type="molecule type" value="Genomic_DNA"/>
</dbReference>
<evidence type="ECO:0000313" key="11">
    <source>
        <dbReference type="EMBL" id="WOL18558.1"/>
    </source>
</evidence>
<comment type="similarity">
    <text evidence="3">Belongs to the exportin family.</text>
</comment>
<keyword evidence="4" id="KW-0813">Transport</keyword>
<dbReference type="PANTHER" id="PTHR11223">
    <property type="entry name" value="EXPORTIN 1/5"/>
    <property type="match status" value="1"/>
</dbReference>
<evidence type="ECO:0000256" key="7">
    <source>
        <dbReference type="ARBA" id="ARBA00023010"/>
    </source>
</evidence>
<keyword evidence="6" id="KW-0653">Protein transport</keyword>
<dbReference type="Proteomes" id="UP001327560">
    <property type="component" value="Chromosome 9"/>
</dbReference>
<dbReference type="SMART" id="SM00913">
    <property type="entry name" value="IBN_N"/>
    <property type="match status" value="1"/>
</dbReference>
<evidence type="ECO:0000256" key="9">
    <source>
        <dbReference type="ARBA" id="ARBA00023242"/>
    </source>
</evidence>
<keyword evidence="8" id="KW-0906">Nuclear pore complex</keyword>
<dbReference type="InterPro" id="IPR040485">
    <property type="entry name" value="XPO1_repeat_3"/>
</dbReference>
<dbReference type="Pfam" id="PF18777">
    <property type="entry name" value="CRM1_repeat"/>
    <property type="match status" value="1"/>
</dbReference>
<organism evidence="11 12">
    <name type="scientific">Canna indica</name>
    <name type="common">Indian-shot</name>
    <dbReference type="NCBI Taxonomy" id="4628"/>
    <lineage>
        <taxon>Eukaryota</taxon>
        <taxon>Viridiplantae</taxon>
        <taxon>Streptophyta</taxon>
        <taxon>Embryophyta</taxon>
        <taxon>Tracheophyta</taxon>
        <taxon>Spermatophyta</taxon>
        <taxon>Magnoliopsida</taxon>
        <taxon>Liliopsida</taxon>
        <taxon>Zingiberales</taxon>
        <taxon>Cannaceae</taxon>
        <taxon>Canna</taxon>
    </lineage>
</organism>
<dbReference type="InterPro" id="IPR001494">
    <property type="entry name" value="Importin-beta_N"/>
</dbReference>
<dbReference type="GO" id="GO:0005643">
    <property type="term" value="C:nuclear pore"/>
    <property type="evidence" value="ECO:0007669"/>
    <property type="project" value="UniProtKB-SubCell"/>
</dbReference>
<dbReference type="GO" id="GO:0006611">
    <property type="term" value="P:protein export from nucleus"/>
    <property type="evidence" value="ECO:0007669"/>
    <property type="project" value="InterPro"/>
</dbReference>
<dbReference type="GO" id="GO:0051028">
    <property type="term" value="P:mRNA transport"/>
    <property type="evidence" value="ECO:0007669"/>
    <property type="project" value="UniProtKB-KW"/>
</dbReference>
<reference evidence="11 12" key="1">
    <citation type="submission" date="2023-10" db="EMBL/GenBank/DDBJ databases">
        <title>Chromosome-scale genome assembly provides insights into flower coloration mechanisms of Canna indica.</title>
        <authorList>
            <person name="Li C."/>
        </authorList>
    </citation>
    <scope>NUCLEOTIDE SEQUENCE [LARGE SCALE GENOMIC DNA]</scope>
    <source>
        <tissue evidence="11">Flower</tissue>
    </source>
</reference>
<dbReference type="FunFam" id="1.25.10.10:FF:000022">
    <property type="entry name" value="protein EXPORTIN 1A"/>
    <property type="match status" value="1"/>
</dbReference>
<dbReference type="SMART" id="SM01102">
    <property type="entry name" value="CRM1_C"/>
    <property type="match status" value="1"/>
</dbReference>
<dbReference type="Pfam" id="PF03810">
    <property type="entry name" value="IBN_N"/>
    <property type="match status" value="1"/>
</dbReference>
<evidence type="ECO:0000256" key="4">
    <source>
        <dbReference type="ARBA" id="ARBA00022448"/>
    </source>
</evidence>
<comment type="subcellular location">
    <subcellularLocation>
        <location evidence="2">Nucleus membrane</location>
        <topology evidence="2">Peripheral membrane protein</topology>
        <orientation evidence="2">Nucleoplasmic side</orientation>
    </subcellularLocation>
    <subcellularLocation>
        <location evidence="1">Nucleus</location>
        <location evidence="1">Nuclear pore complex</location>
    </subcellularLocation>
</comment>
<dbReference type="InterPro" id="IPR041123">
    <property type="entry name" value="CRM1_repeat"/>
</dbReference>
<keyword evidence="12" id="KW-1185">Reference proteome</keyword>
<evidence type="ECO:0000256" key="2">
    <source>
        <dbReference type="ARBA" id="ARBA00004620"/>
    </source>
</evidence>
<dbReference type="Pfam" id="PF08767">
    <property type="entry name" value="CRM1_C"/>
    <property type="match status" value="1"/>
</dbReference>
<dbReference type="InterPro" id="IPR041235">
    <property type="entry name" value="Exp1_repeat_2"/>
</dbReference>
<accession>A0AAQ3L0K8</accession>
<dbReference type="GO" id="GO:0031267">
    <property type="term" value="F:small GTPase binding"/>
    <property type="evidence" value="ECO:0007669"/>
    <property type="project" value="InterPro"/>
</dbReference>
<dbReference type="GO" id="GO:0009846">
    <property type="term" value="P:pollen germination"/>
    <property type="evidence" value="ECO:0007669"/>
    <property type="project" value="UniProtKB-ARBA"/>
</dbReference>
<dbReference type="Pfam" id="PF08389">
    <property type="entry name" value="Xpo1"/>
    <property type="match status" value="1"/>
</dbReference>
<dbReference type="PANTHER" id="PTHR11223:SF2">
    <property type="entry name" value="EXPORTIN-1"/>
    <property type="match status" value="1"/>
</dbReference>
<evidence type="ECO:0000256" key="8">
    <source>
        <dbReference type="ARBA" id="ARBA00023132"/>
    </source>
</evidence>
<dbReference type="InterPro" id="IPR016024">
    <property type="entry name" value="ARM-type_fold"/>
</dbReference>
<keyword evidence="9" id="KW-0539">Nucleus</keyword>
<dbReference type="AlphaFoldDB" id="A0AAQ3L0K8"/>